<keyword evidence="1" id="KW-0853">WD repeat</keyword>
<accession>A0ABD1J6D6</accession>
<dbReference type="AlphaFoldDB" id="A0ABD1J6D6"/>
<evidence type="ECO:0000313" key="4">
    <source>
        <dbReference type="Proteomes" id="UP001591681"/>
    </source>
</evidence>
<feature type="compositionally biased region" description="Basic and acidic residues" evidence="2">
    <location>
        <begin position="113"/>
        <end position="122"/>
    </location>
</feature>
<dbReference type="PANTHER" id="PTHR43979:SF1">
    <property type="entry name" value="PRE-MRNA-PROCESSING FACTOR 17"/>
    <property type="match status" value="1"/>
</dbReference>
<feature type="region of interest" description="Disordered" evidence="2">
    <location>
        <begin position="77"/>
        <end position="98"/>
    </location>
</feature>
<keyword evidence="4" id="KW-1185">Reference proteome</keyword>
<dbReference type="SUPFAM" id="SSF50978">
    <property type="entry name" value="WD40 repeat-like"/>
    <property type="match status" value="1"/>
</dbReference>
<name>A0ABD1J6D6_9TELE</name>
<feature type="region of interest" description="Disordered" evidence="2">
    <location>
        <begin position="112"/>
        <end position="131"/>
    </location>
</feature>
<dbReference type="InterPro" id="IPR001680">
    <property type="entry name" value="WD40_rpt"/>
</dbReference>
<protein>
    <submittedName>
        <fullName evidence="3">Uncharacterized protein</fullName>
    </submittedName>
</protein>
<dbReference type="PROSITE" id="PS50082">
    <property type="entry name" value="WD_REPEATS_2"/>
    <property type="match status" value="1"/>
</dbReference>
<feature type="repeat" description="WD" evidence="1">
    <location>
        <begin position="253"/>
        <end position="282"/>
    </location>
</feature>
<evidence type="ECO:0000256" key="2">
    <source>
        <dbReference type="SAM" id="MobiDB-lite"/>
    </source>
</evidence>
<evidence type="ECO:0000256" key="1">
    <source>
        <dbReference type="PROSITE-ProRule" id="PRU00221"/>
    </source>
</evidence>
<dbReference type="PANTHER" id="PTHR43979">
    <property type="entry name" value="PRE-MRNA-PROCESSING FACTOR 17"/>
    <property type="match status" value="1"/>
</dbReference>
<sequence>MFAPEFGPVNPFRTQQMAAPRNMLSGYAEPAHVNDFMFEQQRRTFSTFGYALDPSVDTSEVSAHNYIGAKEEAEKNKGQTVFETGPKKSDKRKKVKGGEAADLEGFLGPWAKYQDEKEEPSPQRRNRRSWMRFLQNDRRKEGMRRRHRRMRRLFFMLRRCTTTRAARTCTLRRTWALTCAQVRHRTSATCPRSSCTYGPDTQRVSVQSGCFLTRLICCFPVPWTARSSYGKSMATADVCEHLLVTVSCARCLFNNTGTQFLSAAYDRYLKLWDTETGESETHTHTHTHTHMQAYTLGVLKLII</sequence>
<gene>
    <name evidence="3" type="ORF">ACEWY4_022034</name>
</gene>
<dbReference type="Proteomes" id="UP001591681">
    <property type="component" value="Unassembled WGS sequence"/>
</dbReference>
<evidence type="ECO:0000313" key="3">
    <source>
        <dbReference type="EMBL" id="KAL2082216.1"/>
    </source>
</evidence>
<reference evidence="3 4" key="1">
    <citation type="submission" date="2024-09" db="EMBL/GenBank/DDBJ databases">
        <title>A chromosome-level genome assembly of Gray's grenadier anchovy, Coilia grayii.</title>
        <authorList>
            <person name="Fu Z."/>
        </authorList>
    </citation>
    <scope>NUCLEOTIDE SEQUENCE [LARGE SCALE GENOMIC DNA]</scope>
    <source>
        <strain evidence="3">G4</strain>
        <tissue evidence="3">Muscle</tissue>
    </source>
</reference>
<comment type="caution">
    <text evidence="3">The sequence shown here is derived from an EMBL/GenBank/DDBJ whole genome shotgun (WGS) entry which is preliminary data.</text>
</comment>
<dbReference type="EMBL" id="JBHFQA010000019">
    <property type="protein sequence ID" value="KAL2082216.1"/>
    <property type="molecule type" value="Genomic_DNA"/>
</dbReference>
<dbReference type="InterPro" id="IPR036322">
    <property type="entry name" value="WD40_repeat_dom_sf"/>
</dbReference>
<proteinExistence type="predicted"/>
<dbReference type="InterPro" id="IPR015943">
    <property type="entry name" value="WD40/YVTN_repeat-like_dom_sf"/>
</dbReference>
<dbReference type="Gene3D" id="2.130.10.10">
    <property type="entry name" value="YVTN repeat-like/Quinoprotein amine dehydrogenase"/>
    <property type="match status" value="1"/>
</dbReference>
<dbReference type="InterPro" id="IPR032847">
    <property type="entry name" value="PRPF17"/>
</dbReference>
<organism evidence="3 4">
    <name type="scientific">Coilia grayii</name>
    <name type="common">Gray's grenadier anchovy</name>
    <dbReference type="NCBI Taxonomy" id="363190"/>
    <lineage>
        <taxon>Eukaryota</taxon>
        <taxon>Metazoa</taxon>
        <taxon>Chordata</taxon>
        <taxon>Craniata</taxon>
        <taxon>Vertebrata</taxon>
        <taxon>Euteleostomi</taxon>
        <taxon>Actinopterygii</taxon>
        <taxon>Neopterygii</taxon>
        <taxon>Teleostei</taxon>
        <taxon>Clupei</taxon>
        <taxon>Clupeiformes</taxon>
        <taxon>Clupeoidei</taxon>
        <taxon>Engraulidae</taxon>
        <taxon>Coilinae</taxon>
        <taxon>Coilia</taxon>
    </lineage>
</organism>